<protein>
    <submittedName>
        <fullName evidence="2">Uncharacterized protein</fullName>
    </submittedName>
</protein>
<name>A0A7G9YLX5_9EURY</name>
<dbReference type="AlphaFoldDB" id="A0A7G9YLX5"/>
<sequence length="90" mass="9925">MAVVTTHHAVVVLIPAGLVLRSDLVAASAALLTFHQFFWLIGSCWHRKKCSPREAVLPVHILGVLRSMALTARLVCRHLYLINGISRVVC</sequence>
<dbReference type="EMBL" id="MT631368">
    <property type="protein sequence ID" value="QNO49009.1"/>
    <property type="molecule type" value="Genomic_DNA"/>
</dbReference>
<reference evidence="2" key="1">
    <citation type="submission" date="2020-06" db="EMBL/GenBank/DDBJ databases">
        <title>Unique genomic features of the anaerobic methanotrophic archaea.</title>
        <authorList>
            <person name="Chadwick G.L."/>
            <person name="Skennerton C.T."/>
            <person name="Laso-Perez R."/>
            <person name="Leu A.O."/>
            <person name="Speth D.R."/>
            <person name="Yu H."/>
            <person name="Morgan-Lang C."/>
            <person name="Hatzenpichler R."/>
            <person name="Goudeau D."/>
            <person name="Malmstrom R."/>
            <person name="Brazelton W.J."/>
            <person name="Woyke T."/>
            <person name="Hallam S.J."/>
            <person name="Tyson G.W."/>
            <person name="Wegener G."/>
            <person name="Boetius A."/>
            <person name="Orphan V."/>
        </authorList>
    </citation>
    <scope>NUCLEOTIDE SEQUENCE</scope>
</reference>
<evidence type="ECO:0000313" key="2">
    <source>
        <dbReference type="EMBL" id="QNO49009.1"/>
    </source>
</evidence>
<keyword evidence="1" id="KW-1133">Transmembrane helix</keyword>
<gene>
    <name evidence="2" type="ORF">CMADCPIN_00039</name>
</gene>
<accession>A0A7G9YLX5</accession>
<evidence type="ECO:0000256" key="1">
    <source>
        <dbReference type="SAM" id="Phobius"/>
    </source>
</evidence>
<proteinExistence type="predicted"/>
<organism evidence="2">
    <name type="scientific">Candidatus Methanogaster sp. ANME-2c ERB4</name>
    <dbReference type="NCBI Taxonomy" id="2759911"/>
    <lineage>
        <taxon>Archaea</taxon>
        <taxon>Methanobacteriati</taxon>
        <taxon>Methanobacteriota</taxon>
        <taxon>Stenosarchaea group</taxon>
        <taxon>Methanomicrobia</taxon>
        <taxon>Methanosarcinales</taxon>
        <taxon>ANME-2 cluster</taxon>
        <taxon>Candidatus Methanogasteraceae</taxon>
        <taxon>Candidatus Methanogaster</taxon>
    </lineage>
</organism>
<feature type="transmembrane region" description="Helical" evidence="1">
    <location>
        <begin position="24"/>
        <end position="45"/>
    </location>
</feature>
<keyword evidence="1" id="KW-0472">Membrane</keyword>
<keyword evidence="1" id="KW-0812">Transmembrane</keyword>